<reference evidence="1" key="1">
    <citation type="submission" date="2020-01" db="EMBL/GenBank/DDBJ databases">
        <title>Muricauda ochracea sp. nov., isolated from a tidal flat of Garorim bay in Korea.</title>
        <authorList>
            <person name="Kim D."/>
            <person name="Yoo Y."/>
            <person name="Kim J.-J."/>
        </authorList>
    </citation>
    <scope>NUCLEOTIDE SEQUENCE</scope>
    <source>
        <strain evidence="1">JGD-17</strain>
    </source>
</reference>
<dbReference type="EMBL" id="JAAABI010000001">
    <property type="protein sequence ID" value="NAY90827.1"/>
    <property type="molecule type" value="Genomic_DNA"/>
</dbReference>
<name>A0A964T9Q7_9FLAO</name>
<dbReference type="InterPro" id="IPR005501">
    <property type="entry name" value="LamB/YcsF/PxpA-like"/>
</dbReference>
<gene>
    <name evidence="1" type="primary">pxpA</name>
    <name evidence="1" type="ORF">GTQ34_02755</name>
</gene>
<dbReference type="Gene3D" id="3.20.20.370">
    <property type="entry name" value="Glycoside hydrolase/deacetylase"/>
    <property type="match status" value="1"/>
</dbReference>
<proteinExistence type="predicted"/>
<protein>
    <submittedName>
        <fullName evidence="1">5-oxoprolinase subunit PxpA</fullName>
        <ecNumber evidence="1">3.5.2.9</ecNumber>
    </submittedName>
</protein>
<dbReference type="PANTHER" id="PTHR30292:SF0">
    <property type="entry name" value="5-OXOPROLINASE SUBUNIT A"/>
    <property type="match status" value="1"/>
</dbReference>
<organism evidence="1 2">
    <name type="scientific">Flagellimonas ochracea</name>
    <dbReference type="NCBI Taxonomy" id="2696472"/>
    <lineage>
        <taxon>Bacteria</taxon>
        <taxon>Pseudomonadati</taxon>
        <taxon>Bacteroidota</taxon>
        <taxon>Flavobacteriia</taxon>
        <taxon>Flavobacteriales</taxon>
        <taxon>Flavobacteriaceae</taxon>
        <taxon>Flagellimonas</taxon>
    </lineage>
</organism>
<dbReference type="GO" id="GO:0005975">
    <property type="term" value="P:carbohydrate metabolic process"/>
    <property type="evidence" value="ECO:0007669"/>
    <property type="project" value="InterPro"/>
</dbReference>
<evidence type="ECO:0000313" key="2">
    <source>
        <dbReference type="Proteomes" id="UP000667650"/>
    </source>
</evidence>
<dbReference type="InterPro" id="IPR011330">
    <property type="entry name" value="Glyco_hydro/deAcase_b/a-brl"/>
</dbReference>
<dbReference type="PANTHER" id="PTHR30292">
    <property type="entry name" value="UNCHARACTERIZED PROTEIN YBGL-RELATED"/>
    <property type="match status" value="1"/>
</dbReference>
<dbReference type="NCBIfam" id="NF003816">
    <property type="entry name" value="PRK05406.1-5"/>
    <property type="match status" value="1"/>
</dbReference>
<dbReference type="RefSeq" id="WP_166522227.1">
    <property type="nucleotide sequence ID" value="NZ_JAAABI010000001.1"/>
</dbReference>
<dbReference type="SUPFAM" id="SSF88713">
    <property type="entry name" value="Glycoside hydrolase/deacetylase"/>
    <property type="match status" value="1"/>
</dbReference>
<accession>A0A964T9Q7</accession>
<dbReference type="EC" id="3.5.2.9" evidence="1"/>
<dbReference type="CDD" id="cd10801">
    <property type="entry name" value="LamB_YcsF_like_1"/>
    <property type="match status" value="1"/>
</dbReference>
<dbReference type="NCBIfam" id="NF003814">
    <property type="entry name" value="PRK05406.1-3"/>
    <property type="match status" value="1"/>
</dbReference>
<dbReference type="GO" id="GO:0017168">
    <property type="term" value="F:5-oxoprolinase (ATP-hydrolyzing) activity"/>
    <property type="evidence" value="ECO:0007669"/>
    <property type="project" value="UniProtKB-EC"/>
</dbReference>
<keyword evidence="1" id="KW-0378">Hydrolase</keyword>
<dbReference type="AlphaFoldDB" id="A0A964T9Q7"/>
<dbReference type="Pfam" id="PF03746">
    <property type="entry name" value="LamB_YcsF"/>
    <property type="match status" value="1"/>
</dbReference>
<evidence type="ECO:0000313" key="1">
    <source>
        <dbReference type="EMBL" id="NAY90827.1"/>
    </source>
</evidence>
<sequence length="247" mass="28029">MKSWQIDINCDVGEGIGNETLLFPHISSCNIACGGHAGDIESMTEVVRLAKRYEVKIGAHPSYPDKQNFGREVIKLSDSALKDSIRQQMADFERVLRREKCSLHHIKAHGALYNQTAKEVHLAKVYLEALKTYKEKTLLYVPYGSIIAKIAKDLGFSFWYEAFADRNYTEGLQLVSRKKENALIQEPDKVLKHILPMIKQNQVVTVTGNIKEIKAQTYCVHGDTVSALEILMYLSKELPNHQVQLQK</sequence>
<comment type="caution">
    <text evidence="1">The sequence shown here is derived from an EMBL/GenBank/DDBJ whole genome shotgun (WGS) entry which is preliminary data.</text>
</comment>
<keyword evidence="2" id="KW-1185">Reference proteome</keyword>
<dbReference type="Proteomes" id="UP000667650">
    <property type="component" value="Unassembled WGS sequence"/>
</dbReference>